<keyword evidence="4" id="KW-0479">Metal-binding</keyword>
<evidence type="ECO:0000256" key="1">
    <source>
        <dbReference type="ARBA" id="ARBA00001936"/>
    </source>
</evidence>
<dbReference type="Gene3D" id="3.30.160.380">
    <property type="entry name" value="Dicer dimerisation domain"/>
    <property type="match status" value="1"/>
</dbReference>
<dbReference type="PROSITE" id="PS51327">
    <property type="entry name" value="DICER_DSRBF"/>
    <property type="match status" value="1"/>
</dbReference>
<dbReference type="SMART" id="SM00490">
    <property type="entry name" value="HELICc"/>
    <property type="match status" value="1"/>
</dbReference>
<evidence type="ECO:0000256" key="14">
    <source>
        <dbReference type="ARBA" id="ARBA00025403"/>
    </source>
</evidence>
<keyword evidence="12" id="KW-0051">Antiviral defense</keyword>
<dbReference type="FunFam" id="1.10.1520.10:FF:000032">
    <property type="entry name" value="Dicer-like protein 2"/>
    <property type="match status" value="1"/>
</dbReference>
<organism evidence="20 21">
    <name type="scientific">Cochliobolus heterostrophus (strain C5 / ATCC 48332 / race O)</name>
    <name type="common">Southern corn leaf blight fungus</name>
    <name type="synonym">Bipolaris maydis</name>
    <dbReference type="NCBI Taxonomy" id="701091"/>
    <lineage>
        <taxon>Eukaryota</taxon>
        <taxon>Fungi</taxon>
        <taxon>Dikarya</taxon>
        <taxon>Ascomycota</taxon>
        <taxon>Pezizomycotina</taxon>
        <taxon>Dothideomycetes</taxon>
        <taxon>Pleosporomycetidae</taxon>
        <taxon>Pleosporales</taxon>
        <taxon>Pleosporineae</taxon>
        <taxon>Pleosporaceae</taxon>
        <taxon>Bipolaris</taxon>
    </lineage>
</organism>
<evidence type="ECO:0000256" key="9">
    <source>
        <dbReference type="ARBA" id="ARBA00022840"/>
    </source>
</evidence>
<sequence>MLPMDSPIHNGDDGLTVAVTPDEVFHLRGYQAEMIAESMKANIIVVMDTGSGKTHIAIERARAELEMCKPDKLVWFLAPTVALCEQQYEVFQANLPGYGHLLLCGRDVELWTTQSVWNNVFQHNVRIVISTHQILLDALTHGFMSLQRLALLIFDEAHHCTLKHPAHKIMSDFYTPQLTDSTFALPKVLGLSASPVMRAAANKQGLEAIERNLQATVRTPKLYRSELLRSVHRPELIQVNYTRDPSTGSPSVLLFALKNACVNYDLMDDPYVISLLEQQRNGYNVSRQLQKLWDSRKTYCYDQLKQLVSKAEAMAQELGNSAMEHYVYKCVNDFKNLVHDQSCDLSTDEKRHLLKIFQHLPTRHTTGISSPILESLSHKVNVLIDIIVAEAVTNSNFTSIVFVEQRVWVASLAEILTSHPRTKALLRVGTFVGMSQSSQHKSSVFNYADPKNQQTVLDDFKAGIINLVLATSVLEEGIDIPSCHLVVCFEAPKTLKGFVQRRGRARQQRSRYYILVPDMGDVYSATSWQYLEAQMKKAYEDHERQTALRSEEECIEEYDSRCLRIETTGALLTLDNAMQHLYHFCARLSSGTYVDARPEFDFTNINGQISAKASLPISVDLTVRTANSSRTWKTERMAQKDAAFEAYKTLYFAGLVNENLLPVIEEDGEHIAQYQTRDNQPSLIPVSHTIDPWQVIARYHQTALLEWHSALLEVTTDDEESLRLILFTPSFVPVMQGVLLHWNETKRYSVKSSLLNSVILKNSELQLLRSITWKMLRSIFGVHMKEDTCDFVYLLTPCSSSGGVMSTAELYQWDEMIGSQRSAVDLVLRGNVDLRRWGLVKQQGDMRPFIAKTISLPMVSLTLQNVQEVSIEAVRFPKRRDFLHPVVGSGNKNEAYTRTESLAITSCVVDNLPASYAILASLFPSITHKLETYMVANTLRTTILQSVDIDVSHLPILLLALTPSATEGEENYQRLEFLGDCILKFITSLHLMATHLRMPEGMLTGKKGKLVSNGYLARAALAKGLDGFILYKRFTGAKWKPRYVSQMLSITNPPTKQERSSKLIADVIESLIGASYVVGGFSKAFACVKALLPLENWMPIPQANDTLYNAAPEQDSVVGAITVENLVGHAFNNKALLLEALTHPTFRGLNTFCSYEREEFLGDAVLDYIVSKRLYSHRPELPHYKMHGIRTAMVNASFLAYSMFETTVEEVFTNKETLQPEAHQKALWQFLRFTSHELVTSRNLAIQRHSEARIQIAEALQHDARFPWHALSLTDPPKFLSDIVESMIGALYIDSHGSLPVCEEFVRRLGILQCLERILRDGVDCLHPKERLGILAVDKKVKYVRVMSDGAGEEDGPSGVHDMGYKVQVRVGGKDVGGVVKGVKRLQTETIAAWKAIAILEGSNNEDEDEEFFDAEEGGGGMLDFE</sequence>
<evidence type="ECO:0000259" key="19">
    <source>
        <dbReference type="PROSITE" id="PS51327"/>
    </source>
</evidence>
<keyword evidence="11 15" id="KW-0694">RNA-binding</keyword>
<keyword evidence="8" id="KW-0347">Helicase</keyword>
<comment type="function">
    <text evidence="14">Dicer-like endonuclease involved in cleaving double-stranded RNA in the RNA interference (RNAi) pathway. Produces 21 to 25 bp dsRNAs (siRNAs) which target the selective destruction of homologous RNAs leading to sequence-specific suppression of gene expression, called post-transcriptional gene silencing (PTGS). Part of a broad host defense response against viral infection and transposons.</text>
</comment>
<feature type="domain" description="Helicase C-terminal" evidence="18">
    <location>
        <begin position="379"/>
        <end position="559"/>
    </location>
</feature>
<evidence type="ECO:0000259" key="17">
    <source>
        <dbReference type="PROSITE" id="PS51192"/>
    </source>
</evidence>
<dbReference type="PANTHER" id="PTHR14950">
    <property type="entry name" value="DICER-RELATED"/>
    <property type="match status" value="1"/>
</dbReference>
<dbReference type="InterPro" id="IPR005034">
    <property type="entry name" value="Dicer_dimerisation"/>
</dbReference>
<evidence type="ECO:0000256" key="4">
    <source>
        <dbReference type="ARBA" id="ARBA00022723"/>
    </source>
</evidence>
<dbReference type="STRING" id="701091.M2TR18"/>
<feature type="domain" description="RNase III" evidence="16">
    <location>
        <begin position="940"/>
        <end position="1080"/>
    </location>
</feature>
<dbReference type="InterPro" id="IPR036389">
    <property type="entry name" value="RNase_III_sf"/>
</dbReference>
<dbReference type="PANTHER" id="PTHR14950:SF37">
    <property type="entry name" value="ENDORIBONUCLEASE DICER"/>
    <property type="match status" value="1"/>
</dbReference>
<dbReference type="GO" id="GO:0004386">
    <property type="term" value="F:helicase activity"/>
    <property type="evidence" value="ECO:0007669"/>
    <property type="project" value="UniProtKB-KW"/>
</dbReference>
<dbReference type="GO" id="GO:0046872">
    <property type="term" value="F:metal ion binding"/>
    <property type="evidence" value="ECO:0007669"/>
    <property type="project" value="UniProtKB-KW"/>
</dbReference>
<keyword evidence="9" id="KW-0067">ATP-binding</keyword>
<evidence type="ECO:0000256" key="15">
    <source>
        <dbReference type="PROSITE-ProRule" id="PRU00657"/>
    </source>
</evidence>
<dbReference type="InterPro" id="IPR027417">
    <property type="entry name" value="P-loop_NTPase"/>
</dbReference>
<dbReference type="GO" id="GO:0005737">
    <property type="term" value="C:cytoplasm"/>
    <property type="evidence" value="ECO:0007669"/>
    <property type="project" value="TreeGrafter"/>
</dbReference>
<dbReference type="GO" id="GO:0005634">
    <property type="term" value="C:nucleus"/>
    <property type="evidence" value="ECO:0007669"/>
    <property type="project" value="TreeGrafter"/>
</dbReference>
<dbReference type="Proteomes" id="UP000016936">
    <property type="component" value="Unassembled WGS sequence"/>
</dbReference>
<feature type="domain" description="RNase III" evidence="16">
    <location>
        <begin position="1120"/>
        <end position="1296"/>
    </location>
</feature>
<dbReference type="GO" id="GO:0051607">
    <property type="term" value="P:defense response to virus"/>
    <property type="evidence" value="ECO:0007669"/>
    <property type="project" value="UniProtKB-KW"/>
</dbReference>
<dbReference type="HOGENOM" id="CLU_000907_4_6_1"/>
<evidence type="ECO:0000313" key="20">
    <source>
        <dbReference type="EMBL" id="EMD88969.1"/>
    </source>
</evidence>
<dbReference type="GO" id="GO:0050688">
    <property type="term" value="P:regulation of defense response to virus"/>
    <property type="evidence" value="ECO:0007669"/>
    <property type="project" value="UniProtKB-KW"/>
</dbReference>
<evidence type="ECO:0000256" key="12">
    <source>
        <dbReference type="ARBA" id="ARBA00023118"/>
    </source>
</evidence>
<name>M2TR18_COCH5</name>
<evidence type="ECO:0000256" key="7">
    <source>
        <dbReference type="ARBA" id="ARBA00022801"/>
    </source>
</evidence>
<evidence type="ECO:0000256" key="5">
    <source>
        <dbReference type="ARBA" id="ARBA00022737"/>
    </source>
</evidence>
<dbReference type="CDD" id="cd18034">
    <property type="entry name" value="DEXHc_dicer"/>
    <property type="match status" value="1"/>
</dbReference>
<keyword evidence="6" id="KW-0547">Nucleotide-binding</keyword>
<dbReference type="GO" id="GO:0005524">
    <property type="term" value="F:ATP binding"/>
    <property type="evidence" value="ECO:0007669"/>
    <property type="project" value="UniProtKB-KW"/>
</dbReference>
<evidence type="ECO:0000259" key="18">
    <source>
        <dbReference type="PROSITE" id="PS51194"/>
    </source>
</evidence>
<dbReference type="SUPFAM" id="SSF69065">
    <property type="entry name" value="RNase III domain-like"/>
    <property type="match status" value="2"/>
</dbReference>
<dbReference type="SMART" id="SM00487">
    <property type="entry name" value="DEXDc"/>
    <property type="match status" value="1"/>
</dbReference>
<comment type="cofactor">
    <cofactor evidence="2">
        <name>Mg(2+)</name>
        <dbReference type="ChEBI" id="CHEBI:18420"/>
    </cofactor>
</comment>
<dbReference type="EMBL" id="KB445580">
    <property type="protein sequence ID" value="EMD88969.1"/>
    <property type="molecule type" value="Genomic_DNA"/>
</dbReference>
<dbReference type="OrthoDB" id="416741at2759"/>
<evidence type="ECO:0000256" key="8">
    <source>
        <dbReference type="ARBA" id="ARBA00022806"/>
    </source>
</evidence>
<dbReference type="SMART" id="SM00535">
    <property type="entry name" value="RIBOc"/>
    <property type="match status" value="2"/>
</dbReference>
<dbReference type="eggNOG" id="KOG0701">
    <property type="taxonomic scope" value="Eukaryota"/>
</dbReference>
<dbReference type="PROSITE" id="PS50142">
    <property type="entry name" value="RNASE_3_2"/>
    <property type="match status" value="2"/>
</dbReference>
<dbReference type="InterPro" id="IPR011545">
    <property type="entry name" value="DEAD/DEAH_box_helicase_dom"/>
</dbReference>
<keyword evidence="21" id="KW-1185">Reference proteome</keyword>
<keyword evidence="13" id="KW-0464">Manganese</keyword>
<proteinExistence type="inferred from homology"/>
<keyword evidence="5" id="KW-0677">Repeat</keyword>
<feature type="domain" description="Helicase ATP-binding" evidence="17">
    <location>
        <begin position="34"/>
        <end position="213"/>
    </location>
</feature>
<dbReference type="PROSITE" id="PS51192">
    <property type="entry name" value="HELICASE_ATP_BIND_1"/>
    <property type="match status" value="1"/>
</dbReference>
<evidence type="ECO:0000259" key="16">
    <source>
        <dbReference type="PROSITE" id="PS50142"/>
    </source>
</evidence>
<dbReference type="GO" id="GO:0004525">
    <property type="term" value="F:ribonuclease III activity"/>
    <property type="evidence" value="ECO:0007669"/>
    <property type="project" value="InterPro"/>
</dbReference>
<accession>M2TR18</accession>
<evidence type="ECO:0000256" key="11">
    <source>
        <dbReference type="ARBA" id="ARBA00022884"/>
    </source>
</evidence>
<dbReference type="Pfam" id="PF00270">
    <property type="entry name" value="DEAD"/>
    <property type="match status" value="1"/>
</dbReference>
<dbReference type="OMA" id="HFCAVIP"/>
<keyword evidence="7" id="KW-0378">Hydrolase</keyword>
<evidence type="ECO:0000256" key="10">
    <source>
        <dbReference type="ARBA" id="ARBA00022842"/>
    </source>
</evidence>
<dbReference type="Pfam" id="PF00271">
    <property type="entry name" value="Helicase_C"/>
    <property type="match status" value="1"/>
</dbReference>
<keyword evidence="3" id="KW-0930">Antiviral protein</keyword>
<protein>
    <recommendedName>
        <fullName evidence="22">Dicer-like protein 2</fullName>
    </recommendedName>
</protein>
<dbReference type="FunFam" id="3.40.50.300:FF:001669">
    <property type="entry name" value="Dicer-like protein 1"/>
    <property type="match status" value="1"/>
</dbReference>
<keyword evidence="10" id="KW-0460">Magnesium</keyword>
<dbReference type="Pfam" id="PF00636">
    <property type="entry name" value="Ribonuclease_3"/>
    <property type="match status" value="2"/>
</dbReference>
<dbReference type="GO" id="GO:0003723">
    <property type="term" value="F:RNA binding"/>
    <property type="evidence" value="ECO:0007669"/>
    <property type="project" value="UniProtKB-UniRule"/>
</dbReference>
<dbReference type="Gene3D" id="1.10.1520.10">
    <property type="entry name" value="Ribonuclease III domain"/>
    <property type="match status" value="2"/>
</dbReference>
<evidence type="ECO:0008006" key="22">
    <source>
        <dbReference type="Google" id="ProtNLM"/>
    </source>
</evidence>
<comment type="cofactor">
    <cofactor evidence="1">
        <name>Mn(2+)</name>
        <dbReference type="ChEBI" id="CHEBI:29035"/>
    </cofactor>
</comment>
<dbReference type="InterPro" id="IPR001650">
    <property type="entry name" value="Helicase_C-like"/>
</dbReference>
<evidence type="ECO:0000256" key="13">
    <source>
        <dbReference type="ARBA" id="ARBA00023211"/>
    </source>
</evidence>
<evidence type="ECO:0000256" key="6">
    <source>
        <dbReference type="ARBA" id="ARBA00022741"/>
    </source>
</evidence>
<evidence type="ECO:0000256" key="2">
    <source>
        <dbReference type="ARBA" id="ARBA00001946"/>
    </source>
</evidence>
<dbReference type="InterPro" id="IPR014001">
    <property type="entry name" value="Helicase_ATP-bd"/>
</dbReference>
<reference evidence="20 21" key="1">
    <citation type="journal article" date="2012" name="PLoS Pathog.">
        <title>Diverse lifestyles and strategies of plant pathogenesis encoded in the genomes of eighteen Dothideomycetes fungi.</title>
        <authorList>
            <person name="Ohm R.A."/>
            <person name="Feau N."/>
            <person name="Henrissat B."/>
            <person name="Schoch C.L."/>
            <person name="Horwitz B.A."/>
            <person name="Barry K.W."/>
            <person name="Condon B.J."/>
            <person name="Copeland A.C."/>
            <person name="Dhillon B."/>
            <person name="Glaser F."/>
            <person name="Hesse C.N."/>
            <person name="Kosti I."/>
            <person name="LaButti K."/>
            <person name="Lindquist E.A."/>
            <person name="Lucas S."/>
            <person name="Salamov A.A."/>
            <person name="Bradshaw R.E."/>
            <person name="Ciuffetti L."/>
            <person name="Hamelin R.C."/>
            <person name="Kema G.H.J."/>
            <person name="Lawrence C."/>
            <person name="Scott J.A."/>
            <person name="Spatafora J.W."/>
            <person name="Turgeon B.G."/>
            <person name="de Wit P.J.G.M."/>
            <person name="Zhong S."/>
            <person name="Goodwin S.B."/>
            <person name="Grigoriev I.V."/>
        </authorList>
    </citation>
    <scope>NUCLEOTIDE SEQUENCE [LARGE SCALE GENOMIC DNA]</scope>
    <source>
        <strain evidence="21">C5 / ATCC 48332 / race O</strain>
    </source>
</reference>
<dbReference type="CDD" id="cd00593">
    <property type="entry name" value="RIBOc"/>
    <property type="match status" value="2"/>
</dbReference>
<evidence type="ECO:0000313" key="21">
    <source>
        <dbReference type="Proteomes" id="UP000016936"/>
    </source>
</evidence>
<dbReference type="Pfam" id="PF03368">
    <property type="entry name" value="Dicer_dimer"/>
    <property type="match status" value="1"/>
</dbReference>
<evidence type="ECO:0000256" key="3">
    <source>
        <dbReference type="ARBA" id="ARBA00022721"/>
    </source>
</evidence>
<dbReference type="Gene3D" id="3.40.50.300">
    <property type="entry name" value="P-loop containing nucleotide triphosphate hydrolases"/>
    <property type="match status" value="2"/>
</dbReference>
<dbReference type="InterPro" id="IPR038248">
    <property type="entry name" value="Dicer_dimer_sf"/>
</dbReference>
<dbReference type="GO" id="GO:0030422">
    <property type="term" value="P:siRNA processing"/>
    <property type="evidence" value="ECO:0007669"/>
    <property type="project" value="TreeGrafter"/>
</dbReference>
<comment type="similarity">
    <text evidence="15">Belongs to the helicase family. Dicer subfamily.</text>
</comment>
<dbReference type="PROSITE" id="PS51194">
    <property type="entry name" value="HELICASE_CTER"/>
    <property type="match status" value="1"/>
</dbReference>
<reference evidence="21" key="2">
    <citation type="journal article" date="2013" name="PLoS Genet.">
        <title>Comparative genome structure, secondary metabolite, and effector coding capacity across Cochliobolus pathogens.</title>
        <authorList>
            <person name="Condon B.J."/>
            <person name="Leng Y."/>
            <person name="Wu D."/>
            <person name="Bushley K.E."/>
            <person name="Ohm R.A."/>
            <person name="Otillar R."/>
            <person name="Martin J."/>
            <person name="Schackwitz W."/>
            <person name="Grimwood J."/>
            <person name="MohdZainudin N."/>
            <person name="Xue C."/>
            <person name="Wang R."/>
            <person name="Manning V.A."/>
            <person name="Dhillon B."/>
            <person name="Tu Z.J."/>
            <person name="Steffenson B.J."/>
            <person name="Salamov A."/>
            <person name="Sun H."/>
            <person name="Lowry S."/>
            <person name="LaButti K."/>
            <person name="Han J."/>
            <person name="Copeland A."/>
            <person name="Lindquist E."/>
            <person name="Barry K."/>
            <person name="Schmutz J."/>
            <person name="Baker S.E."/>
            <person name="Ciuffetti L.M."/>
            <person name="Grigoriev I.V."/>
            <person name="Zhong S."/>
            <person name="Turgeon B.G."/>
        </authorList>
    </citation>
    <scope>NUCLEOTIDE SEQUENCE [LARGE SCALE GENOMIC DNA]</scope>
    <source>
        <strain evidence="21">C5 / ATCC 48332 / race O</strain>
    </source>
</reference>
<dbReference type="InterPro" id="IPR000999">
    <property type="entry name" value="RNase_III_dom"/>
</dbReference>
<dbReference type="SUPFAM" id="SSF52540">
    <property type="entry name" value="P-loop containing nucleoside triphosphate hydrolases"/>
    <property type="match status" value="1"/>
</dbReference>
<gene>
    <name evidence="20" type="ORF">COCHEDRAFT_1143131</name>
</gene>
<feature type="domain" description="Dicer dsRNA-binding fold" evidence="19">
    <location>
        <begin position="577"/>
        <end position="670"/>
    </location>
</feature>